<dbReference type="AlphaFoldDB" id="A0A172QAP3"/>
<evidence type="ECO:0000313" key="1">
    <source>
        <dbReference type="EMBL" id="AND80485.1"/>
    </source>
</evidence>
<dbReference type="Proteomes" id="UP000077317">
    <property type="component" value="Chromosome"/>
</dbReference>
<organism evidence="1 2">
    <name type="scientific">Streptococcus pantholopis</name>
    <dbReference type="NCBI Taxonomy" id="1811193"/>
    <lineage>
        <taxon>Bacteria</taxon>
        <taxon>Bacillati</taxon>
        <taxon>Bacillota</taxon>
        <taxon>Bacilli</taxon>
        <taxon>Lactobacillales</taxon>
        <taxon>Streptococcaceae</taxon>
        <taxon>Streptococcus</taxon>
    </lineage>
</organism>
<dbReference type="OrthoDB" id="2226109at2"/>
<sequence length="107" mass="12598">MLTKETLTKRQQDNIVKRIARNYRIKKIEFINLEKNSFTGTYNLVFKVNNQKDTCLLQFEKLEEFNVSRGVVGLDPTEDYADIKKNDEFTVDTTVDISKIEIIYLKD</sequence>
<dbReference type="STRING" id="1811193.A0O21_09090"/>
<reference evidence="2" key="2">
    <citation type="submission" date="2016-03" db="EMBL/GenBank/DDBJ databases">
        <title>Streptococcus antelopensis sp. nov., isolated from the feces of the Tibetan antelope (Pantholops hodgsonii) in Hoh Xil National Nature Reserve, Qinghai, China.</title>
        <authorList>
            <person name="Bai X."/>
        </authorList>
    </citation>
    <scope>NUCLEOTIDE SEQUENCE [LARGE SCALE GENOMIC DNA]</scope>
    <source>
        <strain evidence="2">TA 26</strain>
    </source>
</reference>
<dbReference type="KEGG" id="spat:A0O21_09090"/>
<gene>
    <name evidence="1" type="ORF">A0O21_09090</name>
</gene>
<keyword evidence="2" id="KW-1185">Reference proteome</keyword>
<accession>A0A172QAP3</accession>
<evidence type="ECO:0000313" key="2">
    <source>
        <dbReference type="Proteomes" id="UP000077317"/>
    </source>
</evidence>
<proteinExistence type="predicted"/>
<name>A0A172QAP3_9STRE</name>
<protein>
    <submittedName>
        <fullName evidence="1">Uncharacterized protein</fullName>
    </submittedName>
</protein>
<dbReference type="EMBL" id="CP014699">
    <property type="protein sequence ID" value="AND80485.1"/>
    <property type="molecule type" value="Genomic_DNA"/>
</dbReference>
<reference evidence="1 2" key="1">
    <citation type="journal article" date="2016" name="Int. J. Syst. Evol. Microbiol.">
        <title>Streptococcuspantholopis sp. nov., isolated from faeces of the Tibetan antelope (Pantholops hodgsonii).</title>
        <authorList>
            <person name="Bai X."/>
            <person name="Xiong Y."/>
            <person name="Lu S."/>
            <person name="Jin D."/>
            <person name="Lai X."/>
            <person name="Yang J."/>
            <person name="Niu L."/>
            <person name="Hu S."/>
            <person name="Meng X."/>
            <person name="Pu J."/>
            <person name="Ye C."/>
            <person name="Xu J."/>
        </authorList>
    </citation>
    <scope>NUCLEOTIDE SEQUENCE [LARGE SCALE GENOMIC DNA]</scope>
    <source>
        <strain evidence="1 2">TA 26</strain>
    </source>
</reference>